<keyword evidence="2" id="KW-1185">Reference proteome</keyword>
<gene>
    <name evidence="1" type="ORF">AAEJ74_19025</name>
</gene>
<reference evidence="1 2" key="1">
    <citation type="journal article" date="2024" name="Front. Microbiol.">
        <title>Transcriptomic insights into the dominance of two phototrophs throughout the water column of a tropical hypersaline-alkaline crater lake (Dziani Dzaha, Mayotte).</title>
        <authorList>
            <person name="Duperron S."/>
            <person name="Halary S."/>
            <person name="Bouly J.-P."/>
            <person name="Roussel T."/>
            <person name="Hugoni M."/>
            <person name="Bruto M."/>
            <person name="Oger P."/>
            <person name="Duval C."/>
            <person name="Woo A."/>
            <person name="Jezequiel D."/>
            <person name="Ader M."/>
            <person name="Leboulanger C."/>
            <person name="Agogue H."/>
            <person name="Grossi V."/>
            <person name="Trousselier M."/>
            <person name="Bernard C."/>
        </authorList>
    </citation>
    <scope>NUCLEOTIDE SEQUENCE [LARGE SCALE GENOMIC DNA]</scope>
    <source>
        <strain evidence="1 2">PMC 851.14</strain>
    </source>
</reference>
<comment type="caution">
    <text evidence="1">The sequence shown here is derived from an EMBL/GenBank/DDBJ whole genome shotgun (WGS) entry which is preliminary data.</text>
</comment>
<protein>
    <submittedName>
        <fullName evidence="1">Uncharacterized protein</fullName>
    </submittedName>
</protein>
<organism evidence="1 2">
    <name type="scientific">Limnospira fusiformis PMC 851.14</name>
    <dbReference type="NCBI Taxonomy" id="2219512"/>
    <lineage>
        <taxon>Bacteria</taxon>
        <taxon>Bacillati</taxon>
        <taxon>Cyanobacteriota</taxon>
        <taxon>Cyanophyceae</taxon>
        <taxon>Oscillatoriophycideae</taxon>
        <taxon>Oscillatoriales</taxon>
        <taxon>Sirenicapillariaceae</taxon>
        <taxon>Limnospira</taxon>
    </lineage>
</organism>
<dbReference type="RefSeq" id="WP_273247438.1">
    <property type="nucleotide sequence ID" value="NZ_JBBWYZ010000016.1"/>
</dbReference>
<evidence type="ECO:0000313" key="1">
    <source>
        <dbReference type="EMBL" id="MEK9513700.1"/>
    </source>
</evidence>
<name>A0ABU9ESS0_LIMFS</name>
<dbReference type="EMBL" id="JBBWYZ010000016">
    <property type="protein sequence ID" value="MEK9513700.1"/>
    <property type="molecule type" value="Genomic_DNA"/>
</dbReference>
<evidence type="ECO:0000313" key="2">
    <source>
        <dbReference type="Proteomes" id="UP001387447"/>
    </source>
</evidence>
<proteinExistence type="predicted"/>
<dbReference type="Proteomes" id="UP001387447">
    <property type="component" value="Unassembled WGS sequence"/>
</dbReference>
<accession>A0ABU9ESS0</accession>
<sequence length="86" mass="9820">MRAIFMQIRGIKRGKTIELTENIAVPDGSEIILEISPPIPPTPEEHWQQLCQLFGAWSNQPDLDATFTAIAQQRHQNHGRELFNLD</sequence>